<proteinExistence type="predicted"/>
<reference evidence="2 3" key="1">
    <citation type="submission" date="2014-03" db="EMBL/GenBank/DDBJ databases">
        <title>The draft genome sequence of Marivita geojedonensis KCTC 23882.</title>
        <authorList>
            <person name="Lai Q."/>
            <person name="Shao Z."/>
        </authorList>
    </citation>
    <scope>NUCLEOTIDE SEQUENCE [LARGE SCALE GENOMIC DNA]</scope>
    <source>
        <strain evidence="2 3">DPG-138</strain>
    </source>
</reference>
<organism evidence="2 3">
    <name type="scientific">Marivita geojedonensis</name>
    <dbReference type="NCBI Taxonomy" id="1123756"/>
    <lineage>
        <taxon>Bacteria</taxon>
        <taxon>Pseudomonadati</taxon>
        <taxon>Pseudomonadota</taxon>
        <taxon>Alphaproteobacteria</taxon>
        <taxon>Rhodobacterales</taxon>
        <taxon>Roseobacteraceae</taxon>
        <taxon>Marivita</taxon>
    </lineage>
</organism>
<dbReference type="GO" id="GO:0016757">
    <property type="term" value="F:glycosyltransferase activity"/>
    <property type="evidence" value="ECO:0007669"/>
    <property type="project" value="TreeGrafter"/>
</dbReference>
<dbReference type="AlphaFoldDB" id="A0A1X4NEB8"/>
<dbReference type="InterPro" id="IPR005069">
    <property type="entry name" value="Nucl-diP-sugar_transferase"/>
</dbReference>
<accession>A0A1X4NEB8</accession>
<evidence type="ECO:0000313" key="3">
    <source>
        <dbReference type="Proteomes" id="UP000193926"/>
    </source>
</evidence>
<dbReference type="InterPro" id="IPR052636">
    <property type="entry name" value="UDP-D-xylose:L-fucose_XylT"/>
</dbReference>
<feature type="domain" description="Nucleotide-diphospho-sugar transferase" evidence="1">
    <location>
        <begin position="41"/>
        <end position="232"/>
    </location>
</feature>
<comment type="caution">
    <text evidence="2">The sequence shown here is derived from an EMBL/GenBank/DDBJ whole genome shotgun (WGS) entry which is preliminary data.</text>
</comment>
<dbReference type="Pfam" id="PF03407">
    <property type="entry name" value="Nucleotid_trans"/>
    <property type="match status" value="1"/>
</dbReference>
<dbReference type="Proteomes" id="UP000193926">
    <property type="component" value="Unassembled WGS sequence"/>
</dbReference>
<dbReference type="RefSeq" id="WP_085641107.1">
    <property type="nucleotide sequence ID" value="NZ_JFKC01000027.1"/>
</dbReference>
<dbReference type="PANTHER" id="PTHR47032">
    <property type="entry name" value="UDP-D-XYLOSE:L-FUCOSE ALPHA-1,3-D-XYLOSYLTRANSFERASE-RELATED"/>
    <property type="match status" value="1"/>
</dbReference>
<sequence>MITSKDKEKLFLFTVISEEYAKLGLAWGLQVKEVTGIKPHFVCSDEESFRYLKSHRFPCTKYAFVEANFAPEEKNYGEIHFPTEKAVFTISLKLEVASEYLKSGYTILYSDVDAIWLKNPLADLKSIDADFLFQPGSFPDDAKKLWGFSACTGFFLMRPSPQAAAFADTVRSSFDGDDQRTLNQVLLNNYHIDWSERPEAWEHCAIKDGWTKPVLGRCERTGLTLAALGHSFYQRHGTKKGFCQHAIVCHPNSPKDQDGKFETLQGLGINLGPISVSQSVEPVREPEDDGTHIEVGRFLNWFGRFWKSDQK</sequence>
<evidence type="ECO:0000259" key="1">
    <source>
        <dbReference type="Pfam" id="PF03407"/>
    </source>
</evidence>
<dbReference type="EMBL" id="JFKC01000027">
    <property type="protein sequence ID" value="OSQ45271.1"/>
    <property type="molecule type" value="Genomic_DNA"/>
</dbReference>
<name>A0A1X4NEB8_9RHOB</name>
<keyword evidence="3" id="KW-1185">Reference proteome</keyword>
<dbReference type="SUPFAM" id="SSF53448">
    <property type="entry name" value="Nucleotide-diphospho-sugar transferases"/>
    <property type="match status" value="1"/>
</dbReference>
<dbReference type="InterPro" id="IPR029044">
    <property type="entry name" value="Nucleotide-diphossugar_trans"/>
</dbReference>
<evidence type="ECO:0000313" key="2">
    <source>
        <dbReference type="EMBL" id="OSQ45271.1"/>
    </source>
</evidence>
<gene>
    <name evidence="2" type="ORF">MGEO_18290</name>
</gene>
<protein>
    <recommendedName>
        <fullName evidence="1">Nucleotide-diphospho-sugar transferase domain-containing protein</fullName>
    </recommendedName>
</protein>
<dbReference type="PANTHER" id="PTHR47032:SF1">
    <property type="entry name" value="UDP-D-XYLOSE:L-FUCOSE ALPHA-1,3-D-XYLOSYLTRANSFERASE-RELATED"/>
    <property type="match status" value="1"/>
</dbReference>